<reference evidence="2" key="1">
    <citation type="journal article" date="2023" name="G3 (Bethesda)">
        <title>Genome assembly and association tests identify interacting loci associated with vigor, precocity, and sex in interspecific pistachio rootstocks.</title>
        <authorList>
            <person name="Palmer W."/>
            <person name="Jacygrad E."/>
            <person name="Sagayaradj S."/>
            <person name="Cavanaugh K."/>
            <person name="Han R."/>
            <person name="Bertier L."/>
            <person name="Beede B."/>
            <person name="Kafkas S."/>
            <person name="Golino D."/>
            <person name="Preece J."/>
            <person name="Michelmore R."/>
        </authorList>
    </citation>
    <scope>NUCLEOTIDE SEQUENCE [LARGE SCALE GENOMIC DNA]</scope>
</reference>
<keyword evidence="2" id="KW-1185">Reference proteome</keyword>
<evidence type="ECO:0000313" key="1">
    <source>
        <dbReference type="EMBL" id="KAJ0027642.1"/>
    </source>
</evidence>
<proteinExistence type="predicted"/>
<dbReference type="EMBL" id="CM047744">
    <property type="protein sequence ID" value="KAJ0027642.1"/>
    <property type="molecule type" value="Genomic_DNA"/>
</dbReference>
<organism evidence="1 2">
    <name type="scientific">Pistacia integerrima</name>
    <dbReference type="NCBI Taxonomy" id="434235"/>
    <lineage>
        <taxon>Eukaryota</taxon>
        <taxon>Viridiplantae</taxon>
        <taxon>Streptophyta</taxon>
        <taxon>Embryophyta</taxon>
        <taxon>Tracheophyta</taxon>
        <taxon>Spermatophyta</taxon>
        <taxon>Magnoliopsida</taxon>
        <taxon>eudicotyledons</taxon>
        <taxon>Gunneridae</taxon>
        <taxon>Pentapetalae</taxon>
        <taxon>rosids</taxon>
        <taxon>malvids</taxon>
        <taxon>Sapindales</taxon>
        <taxon>Anacardiaceae</taxon>
        <taxon>Pistacia</taxon>
    </lineage>
</organism>
<comment type="caution">
    <text evidence="1">The sequence shown here is derived from an EMBL/GenBank/DDBJ whole genome shotgun (WGS) entry which is preliminary data.</text>
</comment>
<protein>
    <submittedName>
        <fullName evidence="1">Uncharacterized protein</fullName>
    </submittedName>
</protein>
<sequence>MRWGVIRVLMCRLRGVRMVESRGSEDVETD</sequence>
<gene>
    <name evidence="1" type="ORF">Pint_36566</name>
</gene>
<dbReference type="Proteomes" id="UP001163603">
    <property type="component" value="Chromosome 9"/>
</dbReference>
<evidence type="ECO:0000313" key="2">
    <source>
        <dbReference type="Proteomes" id="UP001163603"/>
    </source>
</evidence>
<name>A0ACC0XZS7_9ROSI</name>
<accession>A0ACC0XZS7</accession>